<evidence type="ECO:0000256" key="3">
    <source>
        <dbReference type="SAM" id="Phobius"/>
    </source>
</evidence>
<feature type="compositionally biased region" description="Low complexity" evidence="2">
    <location>
        <begin position="381"/>
        <end position="408"/>
    </location>
</feature>
<evidence type="ECO:0000256" key="1">
    <source>
        <dbReference type="SAM" id="Coils"/>
    </source>
</evidence>
<organism evidence="4 5">
    <name type="scientific">Aeromonas phage 65.2</name>
    <dbReference type="NCBI Taxonomy" id="1932896"/>
    <lineage>
        <taxon>Viruses</taxon>
        <taxon>Duplodnaviria</taxon>
        <taxon>Heunggongvirae</taxon>
        <taxon>Uroviricota</taxon>
        <taxon>Caudoviricetes</taxon>
        <taxon>Pantevenvirales</taxon>
        <taxon>Straboviridae</taxon>
        <taxon>Emmerichvirinae</taxon>
        <taxon>Ishigurovirus</taxon>
        <taxon>Ishigurovirus osborne</taxon>
    </lineage>
</organism>
<keyword evidence="1" id="KW-0175">Coiled coil</keyword>
<feature type="coiled-coil region" evidence="1">
    <location>
        <begin position="528"/>
        <end position="555"/>
    </location>
</feature>
<name>A0A219YBY0_9CAUD</name>
<feature type="compositionally biased region" description="Low complexity" evidence="2">
    <location>
        <begin position="363"/>
        <end position="374"/>
    </location>
</feature>
<keyword evidence="3" id="KW-0812">Transmembrane</keyword>
<protein>
    <submittedName>
        <fullName evidence="4">Uncharacterized protein</fullName>
    </submittedName>
</protein>
<evidence type="ECO:0000256" key="2">
    <source>
        <dbReference type="SAM" id="MobiDB-lite"/>
    </source>
</evidence>
<dbReference type="Proteomes" id="UP000225215">
    <property type="component" value="Segment"/>
</dbReference>
<accession>A0A219YBY0</accession>
<feature type="region of interest" description="Disordered" evidence="2">
    <location>
        <begin position="100"/>
        <end position="120"/>
    </location>
</feature>
<sequence length="602" mass="65049">MINDKQSRELTASVNDVVESMNIVTDSMLTLDDKSGVLAKTTTDLTAAYDINSDSSIQVAQEQEKLATQLKKSRKNIKARDKSEDGFDEERRRYLSDILNRQQPLVDHTSPESPNTVPEDTRETLEEFIKREIGTKDEFIEEFKKENGKTGKFIRDVASKANIVGRMKNSETSATAKILGHTMSAGVGMITGTINDILSTIPGFQQVSNASKFVGGAVLDAHNARKEKNLDERASKAYSEKKADAVSKFKQIPTNSGSPEEKVKEERENANKKKDRDENKQERDKSEKRFGGLMKWLKAFQMSMIFSKLLGFLLPIGGILMSLAGSIPALMATLGGLAGAIGLAISGAMTKFLDLAKGLFGIKKPTGTPKTSSPDPKKTTKTPTSTSPDVNGKKQPTPSTTQPKPSGPADKIPKDAGKTLGKEAAKDVAGKKLGRKGAEIAGESVFKRVASSGAIKVAAKVGLRMIPFVGTALTLYEIGSYLAENPDVVDKGKAMLSEGASAVGNFFGFGEAQASESKIEPVIRSGEDKAQSQRIEESNKKVEEYRKKVNAEKEEMASRRMGAEYAALHNTTYNAMSSVLPSGFGPYNAEQPIGSYGVQPLS</sequence>
<keyword evidence="3" id="KW-1133">Transmembrane helix</keyword>
<feature type="compositionally biased region" description="Basic and acidic residues" evidence="2">
    <location>
        <begin position="259"/>
        <end position="287"/>
    </location>
</feature>
<reference evidence="4 5" key="1">
    <citation type="journal article" date="2017" name="Sci. Rep.">
        <title>Characterization and diversity of phages infecting Aeromonas salmonicida subsp. salmonicida.</title>
        <authorList>
            <person name="Vincent A.T."/>
            <person name="Paquet V.E."/>
            <person name="Bernatchez A."/>
            <person name="Tremblay D.M."/>
            <person name="Moineau S."/>
            <person name="Charette S.J."/>
        </authorList>
    </citation>
    <scope>NUCLEOTIDE SEQUENCE [LARGE SCALE GENOMIC DNA]</scope>
</reference>
<feature type="transmembrane region" description="Helical" evidence="3">
    <location>
        <begin position="305"/>
        <end position="324"/>
    </location>
</feature>
<feature type="region of interest" description="Disordered" evidence="2">
    <location>
        <begin position="363"/>
        <end position="428"/>
    </location>
</feature>
<feature type="transmembrane region" description="Helical" evidence="3">
    <location>
        <begin position="330"/>
        <end position="353"/>
    </location>
</feature>
<evidence type="ECO:0000313" key="5">
    <source>
        <dbReference type="Proteomes" id="UP000225215"/>
    </source>
</evidence>
<evidence type="ECO:0000313" key="4">
    <source>
        <dbReference type="EMBL" id="APU01506.1"/>
    </source>
</evidence>
<proteinExistence type="predicted"/>
<dbReference type="EMBL" id="KY290955">
    <property type="protein sequence ID" value="APU01506.1"/>
    <property type="molecule type" value="Genomic_DNA"/>
</dbReference>
<feature type="compositionally biased region" description="Basic and acidic residues" evidence="2">
    <location>
        <begin position="411"/>
        <end position="428"/>
    </location>
</feature>
<keyword evidence="3" id="KW-0472">Membrane</keyword>
<feature type="region of interest" description="Disordered" evidence="2">
    <location>
        <begin position="245"/>
        <end position="287"/>
    </location>
</feature>